<dbReference type="GO" id="GO:0018104">
    <property type="term" value="P:peptidoglycan-protein cross-linking"/>
    <property type="evidence" value="ECO:0007669"/>
    <property type="project" value="TreeGrafter"/>
</dbReference>
<evidence type="ECO:0000256" key="6">
    <source>
        <dbReference type="ARBA" id="ARBA00022960"/>
    </source>
</evidence>
<dbReference type="GO" id="GO:0071972">
    <property type="term" value="F:peptidoglycan L,D-transpeptidase activity"/>
    <property type="evidence" value="ECO:0007669"/>
    <property type="project" value="TreeGrafter"/>
</dbReference>
<feature type="domain" description="L,D-TPase catalytic" evidence="11">
    <location>
        <begin position="77"/>
        <end position="214"/>
    </location>
</feature>
<proteinExistence type="inferred from homology"/>
<dbReference type="InterPro" id="IPR005490">
    <property type="entry name" value="LD_TPept_cat_dom"/>
</dbReference>
<evidence type="ECO:0000256" key="9">
    <source>
        <dbReference type="PROSITE-ProRule" id="PRU01373"/>
    </source>
</evidence>
<feature type="active site" description="Nucleophile" evidence="9">
    <location>
        <position position="190"/>
    </location>
</feature>
<keyword evidence="13" id="KW-1185">Reference proteome</keyword>
<name>A0A1H8AM39_9RHOB</name>
<evidence type="ECO:0000256" key="3">
    <source>
        <dbReference type="ARBA" id="ARBA00022676"/>
    </source>
</evidence>
<feature type="signal peptide" evidence="10">
    <location>
        <begin position="1"/>
        <end position="31"/>
    </location>
</feature>
<dbReference type="RefSeq" id="WP_050521430.1">
    <property type="nucleotide sequence ID" value="NZ_FOCO01000001.1"/>
</dbReference>
<dbReference type="PROSITE" id="PS51318">
    <property type="entry name" value="TAT"/>
    <property type="match status" value="1"/>
</dbReference>
<dbReference type="PROSITE" id="PS52029">
    <property type="entry name" value="LD_TPASE"/>
    <property type="match status" value="1"/>
</dbReference>
<protein>
    <submittedName>
        <fullName evidence="12">Lipoprotein-anchoring transpeptidase ErfK/SrfK</fullName>
    </submittedName>
</protein>
<dbReference type="STRING" id="1077947.SAMN05216227_1001164"/>
<dbReference type="GO" id="GO:0071555">
    <property type="term" value="P:cell wall organization"/>
    <property type="evidence" value="ECO:0007669"/>
    <property type="project" value="UniProtKB-UniRule"/>
</dbReference>
<evidence type="ECO:0000313" key="12">
    <source>
        <dbReference type="EMBL" id="SEM70819.1"/>
    </source>
</evidence>
<organism evidence="12 13">
    <name type="scientific">Pseudorhodobacter antarcticus</name>
    <dbReference type="NCBI Taxonomy" id="1077947"/>
    <lineage>
        <taxon>Bacteria</taxon>
        <taxon>Pseudomonadati</taxon>
        <taxon>Pseudomonadota</taxon>
        <taxon>Alphaproteobacteria</taxon>
        <taxon>Rhodobacterales</taxon>
        <taxon>Paracoccaceae</taxon>
        <taxon>Pseudorhodobacter</taxon>
    </lineage>
</organism>
<dbReference type="InterPro" id="IPR038063">
    <property type="entry name" value="Transpep_catalytic_dom"/>
</dbReference>
<comment type="pathway">
    <text evidence="1 9">Cell wall biogenesis; peptidoglycan biosynthesis.</text>
</comment>
<feature type="chain" id="PRO_5010158542" evidence="10">
    <location>
        <begin position="32"/>
        <end position="270"/>
    </location>
</feature>
<keyword evidence="12" id="KW-0449">Lipoprotein</keyword>
<keyword evidence="7 9" id="KW-0573">Peptidoglycan synthesis</keyword>
<keyword evidence="4" id="KW-0808">Transferase</keyword>
<dbReference type="AlphaFoldDB" id="A0A1H8AM39"/>
<dbReference type="InterPro" id="IPR050979">
    <property type="entry name" value="LD-transpeptidase"/>
</dbReference>
<keyword evidence="5" id="KW-0378">Hydrolase</keyword>
<dbReference type="PANTHER" id="PTHR30582:SF24">
    <property type="entry name" value="L,D-TRANSPEPTIDASE ERFK_SRFK-RELATED"/>
    <property type="match status" value="1"/>
</dbReference>
<dbReference type="CDD" id="cd16913">
    <property type="entry name" value="YkuD_like"/>
    <property type="match status" value="1"/>
</dbReference>
<dbReference type="GO" id="GO:0008360">
    <property type="term" value="P:regulation of cell shape"/>
    <property type="evidence" value="ECO:0007669"/>
    <property type="project" value="UniProtKB-UniRule"/>
</dbReference>
<feature type="active site" description="Proton donor/acceptor" evidence="9">
    <location>
        <position position="174"/>
    </location>
</feature>
<accession>A0A1H8AM39</accession>
<keyword evidence="8 9" id="KW-0961">Cell wall biogenesis/degradation</keyword>
<dbReference type="Pfam" id="PF03734">
    <property type="entry name" value="YkuD"/>
    <property type="match status" value="1"/>
</dbReference>
<comment type="similarity">
    <text evidence="2">Belongs to the YkuD family.</text>
</comment>
<keyword evidence="6 9" id="KW-0133">Cell shape</keyword>
<dbReference type="GO" id="GO:0016757">
    <property type="term" value="F:glycosyltransferase activity"/>
    <property type="evidence" value="ECO:0007669"/>
    <property type="project" value="UniProtKB-KW"/>
</dbReference>
<dbReference type="Proteomes" id="UP000183002">
    <property type="component" value="Unassembled WGS sequence"/>
</dbReference>
<dbReference type="UniPathway" id="UPA00219"/>
<evidence type="ECO:0000256" key="8">
    <source>
        <dbReference type="ARBA" id="ARBA00023316"/>
    </source>
</evidence>
<evidence type="ECO:0000256" key="4">
    <source>
        <dbReference type="ARBA" id="ARBA00022679"/>
    </source>
</evidence>
<gene>
    <name evidence="12" type="ORF">SAMN05216227_1001164</name>
</gene>
<evidence type="ECO:0000313" key="13">
    <source>
        <dbReference type="Proteomes" id="UP000183002"/>
    </source>
</evidence>
<evidence type="ECO:0000256" key="10">
    <source>
        <dbReference type="SAM" id="SignalP"/>
    </source>
</evidence>
<evidence type="ECO:0000256" key="7">
    <source>
        <dbReference type="ARBA" id="ARBA00022984"/>
    </source>
</evidence>
<keyword evidence="10" id="KW-0732">Signal</keyword>
<evidence type="ECO:0000256" key="5">
    <source>
        <dbReference type="ARBA" id="ARBA00022801"/>
    </source>
</evidence>
<evidence type="ECO:0000256" key="2">
    <source>
        <dbReference type="ARBA" id="ARBA00005992"/>
    </source>
</evidence>
<dbReference type="PANTHER" id="PTHR30582">
    <property type="entry name" value="L,D-TRANSPEPTIDASE"/>
    <property type="match status" value="1"/>
</dbReference>
<dbReference type="InterPro" id="IPR006311">
    <property type="entry name" value="TAT_signal"/>
</dbReference>
<dbReference type="GO" id="GO:0005576">
    <property type="term" value="C:extracellular region"/>
    <property type="evidence" value="ECO:0007669"/>
    <property type="project" value="TreeGrafter"/>
</dbReference>
<dbReference type="EMBL" id="FOCO01000001">
    <property type="protein sequence ID" value="SEM70819.1"/>
    <property type="molecule type" value="Genomic_DNA"/>
</dbReference>
<keyword evidence="3" id="KW-0328">Glycosyltransferase</keyword>
<dbReference type="Gene3D" id="2.40.440.10">
    <property type="entry name" value="L,D-transpeptidase catalytic domain-like"/>
    <property type="match status" value="1"/>
</dbReference>
<sequence length="270" mass="29145">MLAMAPLNRRTFLSVAGTALLGACASPPAPANPNAGFVEGYGPLFDSGYTLPGVPPEFLQGVNRRIVGTYQGEQPVGTIDVDPYAKFLYFVREGSNSVRFPIGAGRAGRSFAGNGTIQVKKKWPGWTPTANMLRTEPEIYGPFRRGIRGGLRSPLGARALYLYRGGRDTYYRIHGTNALDSIGNSSSAGCIRMFNHDVIALFEMVPIGTRVHVRSEAESLRVDPENFNRGVEVPAQRVDPDLIYSEAAIAADPLPDFDAVQAMDAGNVPL</sequence>
<dbReference type="SUPFAM" id="SSF141523">
    <property type="entry name" value="L,D-transpeptidase catalytic domain-like"/>
    <property type="match status" value="1"/>
</dbReference>
<evidence type="ECO:0000259" key="11">
    <source>
        <dbReference type="PROSITE" id="PS52029"/>
    </source>
</evidence>
<evidence type="ECO:0000256" key="1">
    <source>
        <dbReference type="ARBA" id="ARBA00004752"/>
    </source>
</evidence>
<reference evidence="12 13" key="1">
    <citation type="submission" date="2016-10" db="EMBL/GenBank/DDBJ databases">
        <authorList>
            <person name="de Groot N.N."/>
        </authorList>
    </citation>
    <scope>NUCLEOTIDE SEQUENCE [LARGE SCALE GENOMIC DNA]</scope>
    <source>
        <strain evidence="12 13">CGMCC 1.10836</strain>
    </source>
</reference>